<feature type="transmembrane region" description="Helical" evidence="1">
    <location>
        <begin position="394"/>
        <end position="413"/>
    </location>
</feature>
<reference evidence="3" key="1">
    <citation type="submission" date="2016-09" db="EMBL/GenBank/DDBJ databases">
        <authorList>
            <person name="Wan X."/>
            <person name="Hou S."/>
        </authorList>
    </citation>
    <scope>NUCLEOTIDE SEQUENCE [LARGE SCALE GENOMIC DNA]</scope>
    <source>
        <strain evidence="3">KH87</strain>
    </source>
</reference>
<keyword evidence="2" id="KW-0808">Transferase</keyword>
<feature type="transmembrane region" description="Helical" evidence="1">
    <location>
        <begin position="104"/>
        <end position="122"/>
    </location>
</feature>
<keyword evidence="1" id="KW-0812">Transmembrane</keyword>
<dbReference type="EMBL" id="MKEK01000001">
    <property type="protein sequence ID" value="OEY69018.1"/>
    <property type="molecule type" value="Genomic_DNA"/>
</dbReference>
<dbReference type="STRING" id="1628148.BI198_05120"/>
<dbReference type="GO" id="GO:0016301">
    <property type="term" value="F:kinase activity"/>
    <property type="evidence" value="ECO:0007669"/>
    <property type="project" value="UniProtKB-KW"/>
</dbReference>
<protein>
    <submittedName>
        <fullName evidence="2">Histidine kinase</fullName>
    </submittedName>
</protein>
<feature type="transmembrane region" description="Helical" evidence="1">
    <location>
        <begin position="360"/>
        <end position="382"/>
    </location>
</feature>
<feature type="transmembrane region" description="Helical" evidence="1">
    <location>
        <begin position="329"/>
        <end position="348"/>
    </location>
</feature>
<evidence type="ECO:0000313" key="2">
    <source>
        <dbReference type="EMBL" id="OEY69018.1"/>
    </source>
</evidence>
<dbReference type="InterPro" id="IPR031617">
    <property type="entry name" value="PelG"/>
</dbReference>
<proteinExistence type="predicted"/>
<feature type="transmembrane region" description="Helical" evidence="1">
    <location>
        <begin position="271"/>
        <end position="291"/>
    </location>
</feature>
<keyword evidence="2" id="KW-0418">Kinase</keyword>
<gene>
    <name evidence="2" type="ORF">BI198_05120</name>
</gene>
<keyword evidence="1" id="KW-0472">Membrane</keyword>
<feature type="transmembrane region" description="Helical" evidence="1">
    <location>
        <begin position="419"/>
        <end position="439"/>
    </location>
</feature>
<comment type="caution">
    <text evidence="2">The sequence shown here is derived from an EMBL/GenBank/DDBJ whole genome shotgun (WGS) entry which is preliminary data.</text>
</comment>
<organism evidence="2 3">
    <name type="scientific">Rheinheimera salexigens</name>
    <dbReference type="NCBI Taxonomy" id="1628148"/>
    <lineage>
        <taxon>Bacteria</taxon>
        <taxon>Pseudomonadati</taxon>
        <taxon>Pseudomonadota</taxon>
        <taxon>Gammaproteobacteria</taxon>
        <taxon>Chromatiales</taxon>
        <taxon>Chromatiaceae</taxon>
        <taxon>Rheinheimera</taxon>
    </lineage>
</organism>
<keyword evidence="1" id="KW-1133">Transmembrane helix</keyword>
<feature type="transmembrane region" description="Helical" evidence="1">
    <location>
        <begin position="21"/>
        <end position="47"/>
    </location>
</feature>
<feature type="transmembrane region" description="Helical" evidence="1">
    <location>
        <begin position="185"/>
        <end position="208"/>
    </location>
</feature>
<evidence type="ECO:0000313" key="3">
    <source>
        <dbReference type="Proteomes" id="UP000242258"/>
    </source>
</evidence>
<feature type="transmembrane region" description="Helical" evidence="1">
    <location>
        <begin position="228"/>
        <end position="251"/>
    </location>
</feature>
<dbReference type="Pfam" id="PF16933">
    <property type="entry name" value="PelG"/>
    <property type="match status" value="1"/>
</dbReference>
<dbReference type="RefSeq" id="WP_070048584.1">
    <property type="nucleotide sequence ID" value="NZ_CBCSDO010000003.1"/>
</dbReference>
<dbReference type="AlphaFoldDB" id="A0A1E7Q4P4"/>
<sequence length="455" mass="51402">MAGIGFELRRILKKNTLLSYLEAYGLAAVVGSGPWVLSILALMVIGMLSIGRVLPSTLIIQYLVLVTYMMAGSLILSGLFQLLLTRFISDRIFEKKEQLVTPNLLGCMLTVSVLACMLAIAVLSQTGLPPALKIALFCGFVALCNLWLIIVFLSGMKQYYRIVLTLLGGYSIMVIASWLLPPYGILGLLIIFAVCQALIAFILLFFILRNYSSISLVSFQFLNRRKAFYSLAWCGLLYNLGVWVDKFVFWFHSEVSFNVIDIFRASYIYDLPIFIAYLAIIPGMAVFMLHMETDFAASNEKFYQTVREGGTLEAIFILKDKMVFDCKNSLYQIFKIQGITLGLLLLWSEEILTLLQIDLAYLHLLYVDLVGVSLQVLVMAILNVMFYLDKRYQALTLIIVMASSNLVLSELSVQLGPQFYGYGFALSMLISTLLGLMLINRQFLRLEYETFMLQR</sequence>
<dbReference type="OrthoDB" id="37830at2"/>
<feature type="transmembrane region" description="Helical" evidence="1">
    <location>
        <begin position="134"/>
        <end position="153"/>
    </location>
</feature>
<dbReference type="Proteomes" id="UP000242258">
    <property type="component" value="Unassembled WGS sequence"/>
</dbReference>
<accession>A0A1E7Q4P4</accession>
<feature type="transmembrane region" description="Helical" evidence="1">
    <location>
        <begin position="160"/>
        <end position="179"/>
    </location>
</feature>
<evidence type="ECO:0000256" key="1">
    <source>
        <dbReference type="SAM" id="Phobius"/>
    </source>
</evidence>
<feature type="transmembrane region" description="Helical" evidence="1">
    <location>
        <begin position="59"/>
        <end position="84"/>
    </location>
</feature>
<name>A0A1E7Q4P4_9GAMM</name>
<keyword evidence="3" id="KW-1185">Reference proteome</keyword>